<evidence type="ECO:0000313" key="10">
    <source>
        <dbReference type="EMBL" id="GET36906.1"/>
    </source>
</evidence>
<dbReference type="Pfam" id="PF00512">
    <property type="entry name" value="HisKA"/>
    <property type="match status" value="1"/>
</dbReference>
<dbReference type="InterPro" id="IPR050351">
    <property type="entry name" value="BphY/WalK/GraS-like"/>
</dbReference>
<evidence type="ECO:0000256" key="4">
    <source>
        <dbReference type="ARBA" id="ARBA00022679"/>
    </source>
</evidence>
<dbReference type="SMART" id="SM00091">
    <property type="entry name" value="PAS"/>
    <property type="match status" value="1"/>
</dbReference>
<dbReference type="InterPro" id="IPR000014">
    <property type="entry name" value="PAS"/>
</dbReference>
<reference evidence="10" key="1">
    <citation type="submission" date="2019-10" db="EMBL/GenBank/DDBJ databases">
        <title>Draft genome sequece of Microseira wollei NIES-4236.</title>
        <authorList>
            <person name="Yamaguchi H."/>
            <person name="Suzuki S."/>
            <person name="Kawachi M."/>
        </authorList>
    </citation>
    <scope>NUCLEOTIDE SEQUENCE</scope>
    <source>
        <strain evidence="10">NIES-4236</strain>
    </source>
</reference>
<dbReference type="InterPro" id="IPR036097">
    <property type="entry name" value="HisK_dim/P_sf"/>
</dbReference>
<dbReference type="Gene3D" id="3.30.565.10">
    <property type="entry name" value="Histidine kinase-like ATPase, C-terminal domain"/>
    <property type="match status" value="1"/>
</dbReference>
<evidence type="ECO:0000259" key="9">
    <source>
        <dbReference type="PROSITE" id="PS50109"/>
    </source>
</evidence>
<name>A0AAV3X6I5_9CYAN</name>
<dbReference type="InterPro" id="IPR003594">
    <property type="entry name" value="HATPase_dom"/>
</dbReference>
<keyword evidence="6" id="KW-0902">Two-component regulatory system</keyword>
<evidence type="ECO:0000256" key="3">
    <source>
        <dbReference type="ARBA" id="ARBA00022553"/>
    </source>
</evidence>
<dbReference type="Pfam" id="PF02518">
    <property type="entry name" value="HATPase_c"/>
    <property type="match status" value="1"/>
</dbReference>
<feature type="region of interest" description="Disordered" evidence="7">
    <location>
        <begin position="370"/>
        <end position="393"/>
    </location>
</feature>
<gene>
    <name evidence="10" type="ORF">MiSe_16580</name>
</gene>
<dbReference type="Proteomes" id="UP001050975">
    <property type="component" value="Unassembled WGS sequence"/>
</dbReference>
<comment type="catalytic activity">
    <reaction evidence="1">
        <text>ATP + protein L-histidine = ADP + protein N-phospho-L-histidine.</text>
        <dbReference type="EC" id="2.7.13.3"/>
    </reaction>
</comment>
<evidence type="ECO:0000256" key="5">
    <source>
        <dbReference type="ARBA" id="ARBA00022777"/>
    </source>
</evidence>
<organism evidence="10 11">
    <name type="scientific">Microseira wollei NIES-4236</name>
    <dbReference type="NCBI Taxonomy" id="2530354"/>
    <lineage>
        <taxon>Bacteria</taxon>
        <taxon>Bacillati</taxon>
        <taxon>Cyanobacteriota</taxon>
        <taxon>Cyanophyceae</taxon>
        <taxon>Oscillatoriophycideae</taxon>
        <taxon>Aerosakkonematales</taxon>
        <taxon>Aerosakkonemataceae</taxon>
        <taxon>Microseira</taxon>
    </lineage>
</organism>
<dbReference type="GO" id="GO:0016036">
    <property type="term" value="P:cellular response to phosphate starvation"/>
    <property type="evidence" value="ECO:0007669"/>
    <property type="project" value="TreeGrafter"/>
</dbReference>
<evidence type="ECO:0000256" key="1">
    <source>
        <dbReference type="ARBA" id="ARBA00000085"/>
    </source>
</evidence>
<dbReference type="InterPro" id="IPR004358">
    <property type="entry name" value="Sig_transdc_His_kin-like_C"/>
</dbReference>
<dbReference type="PROSITE" id="PS50109">
    <property type="entry name" value="HIS_KIN"/>
    <property type="match status" value="1"/>
</dbReference>
<evidence type="ECO:0000256" key="8">
    <source>
        <dbReference type="SAM" id="Phobius"/>
    </source>
</evidence>
<dbReference type="InterPro" id="IPR036890">
    <property type="entry name" value="HATPase_C_sf"/>
</dbReference>
<keyword evidence="4" id="KW-0808">Transferase</keyword>
<evidence type="ECO:0000256" key="2">
    <source>
        <dbReference type="ARBA" id="ARBA00012438"/>
    </source>
</evidence>
<proteinExistence type="predicted"/>
<dbReference type="SMART" id="SM00388">
    <property type="entry name" value="HisKA"/>
    <property type="match status" value="1"/>
</dbReference>
<dbReference type="GO" id="GO:0005886">
    <property type="term" value="C:plasma membrane"/>
    <property type="evidence" value="ECO:0007669"/>
    <property type="project" value="TreeGrafter"/>
</dbReference>
<evidence type="ECO:0000256" key="6">
    <source>
        <dbReference type="ARBA" id="ARBA00023012"/>
    </source>
</evidence>
<dbReference type="SUPFAM" id="SSF47384">
    <property type="entry name" value="Homodimeric domain of signal transducing histidine kinase"/>
    <property type="match status" value="1"/>
</dbReference>
<keyword evidence="8" id="KW-0812">Transmembrane</keyword>
<evidence type="ECO:0000256" key="7">
    <source>
        <dbReference type="SAM" id="MobiDB-lite"/>
    </source>
</evidence>
<keyword evidence="5 10" id="KW-0418">Kinase</keyword>
<keyword evidence="8" id="KW-1133">Transmembrane helix</keyword>
<keyword evidence="11" id="KW-1185">Reference proteome</keyword>
<dbReference type="Gene3D" id="1.10.287.130">
    <property type="match status" value="1"/>
</dbReference>
<keyword evidence="3" id="KW-0597">Phosphoprotein</keyword>
<comment type="caution">
    <text evidence="10">The sequence shown here is derived from an EMBL/GenBank/DDBJ whole genome shotgun (WGS) entry which is preliminary data.</text>
</comment>
<protein>
    <recommendedName>
        <fullName evidence="2">histidine kinase</fullName>
        <ecNumber evidence="2">2.7.13.3</ecNumber>
    </recommendedName>
</protein>
<accession>A0AAV3X6I5</accession>
<dbReference type="InterPro" id="IPR005467">
    <property type="entry name" value="His_kinase_dom"/>
</dbReference>
<feature type="domain" description="Histidine kinase" evidence="9">
    <location>
        <begin position="197"/>
        <end position="438"/>
    </location>
</feature>
<feature type="compositionally biased region" description="Basic and acidic residues" evidence="7">
    <location>
        <begin position="380"/>
        <end position="392"/>
    </location>
</feature>
<dbReference type="CDD" id="cd00082">
    <property type="entry name" value="HisKA"/>
    <property type="match status" value="1"/>
</dbReference>
<sequence length="438" mass="49597">MIILAFFLGLAIGIGIWLYWRAWFYKQVGQLLRSLHAGAYNISLPPISRLRYGIALANRQQQDLETEILSWQQILQVAPLGYLVVDEENQLLWCNEQAQQLLHLHRWEPGQVRLLLELVRSYELDQLIEQTRQQQQPQTQEWAFHPSYPDAEAIGRSASMTLRASSWPLPDGRVGVFLENRQALVELSAARDRSFSDLAHELRTPLTSIRLVAETLETRLNPPLLRLVQRMLPEINRLINLVQDWLELSQLEIDPSSKLNRKSLELKSLIHSVWQTLEPLARSKQLGLDYSGPDAVWIEADESRLYRVFLNILDNSIKYSPNQGIIRTEINLLPKIDDLFGRVEIKIIDSGAGFPESDLPHVFERLFRGDPSRTRQSSDGMKEGMHGSKDDASIASKTGSGLGLAIVRQIVLAHGGCVTASNHPNTGGALVKIELPYC</sequence>
<dbReference type="EC" id="2.7.13.3" evidence="2"/>
<dbReference type="PRINTS" id="PR00344">
    <property type="entry name" value="BCTRLSENSOR"/>
</dbReference>
<dbReference type="CDD" id="cd00075">
    <property type="entry name" value="HATPase"/>
    <property type="match status" value="1"/>
</dbReference>
<dbReference type="GO" id="GO:0000155">
    <property type="term" value="F:phosphorelay sensor kinase activity"/>
    <property type="evidence" value="ECO:0007669"/>
    <property type="project" value="InterPro"/>
</dbReference>
<dbReference type="PANTHER" id="PTHR45453:SF1">
    <property type="entry name" value="PHOSPHATE REGULON SENSOR PROTEIN PHOR"/>
    <property type="match status" value="1"/>
</dbReference>
<dbReference type="SMART" id="SM00387">
    <property type="entry name" value="HATPase_c"/>
    <property type="match status" value="1"/>
</dbReference>
<dbReference type="Pfam" id="PF13188">
    <property type="entry name" value="PAS_8"/>
    <property type="match status" value="1"/>
</dbReference>
<dbReference type="GO" id="GO:0004721">
    <property type="term" value="F:phosphoprotein phosphatase activity"/>
    <property type="evidence" value="ECO:0007669"/>
    <property type="project" value="TreeGrafter"/>
</dbReference>
<dbReference type="InterPro" id="IPR003661">
    <property type="entry name" value="HisK_dim/P_dom"/>
</dbReference>
<keyword evidence="8" id="KW-0472">Membrane</keyword>
<dbReference type="PANTHER" id="PTHR45453">
    <property type="entry name" value="PHOSPHATE REGULON SENSOR PROTEIN PHOR"/>
    <property type="match status" value="1"/>
</dbReference>
<dbReference type="AlphaFoldDB" id="A0AAV3X6I5"/>
<dbReference type="EMBL" id="BLAY01000019">
    <property type="protein sequence ID" value="GET36906.1"/>
    <property type="molecule type" value="Genomic_DNA"/>
</dbReference>
<evidence type="ECO:0000313" key="11">
    <source>
        <dbReference type="Proteomes" id="UP001050975"/>
    </source>
</evidence>
<feature type="transmembrane region" description="Helical" evidence="8">
    <location>
        <begin position="6"/>
        <end position="24"/>
    </location>
</feature>
<dbReference type="SUPFAM" id="SSF55874">
    <property type="entry name" value="ATPase domain of HSP90 chaperone/DNA topoisomerase II/histidine kinase"/>
    <property type="match status" value="1"/>
</dbReference>